<dbReference type="InterPro" id="IPR011990">
    <property type="entry name" value="TPR-like_helical_dom_sf"/>
</dbReference>
<evidence type="ECO:0000259" key="4">
    <source>
        <dbReference type="Pfam" id="PF13519"/>
    </source>
</evidence>
<dbReference type="InterPro" id="IPR002035">
    <property type="entry name" value="VWF_A"/>
</dbReference>
<protein>
    <submittedName>
        <fullName evidence="5">VWA domain-containing protein</fullName>
    </submittedName>
</protein>
<comment type="caution">
    <text evidence="5">The sequence shown here is derived from an EMBL/GenBank/DDBJ whole genome shotgun (WGS) entry which is preliminary data.</text>
</comment>
<feature type="domain" description="VWFA" evidence="4">
    <location>
        <begin position="101"/>
        <end position="205"/>
    </location>
</feature>
<dbReference type="SUPFAM" id="SSF53300">
    <property type="entry name" value="vWA-like"/>
    <property type="match status" value="1"/>
</dbReference>
<keyword evidence="1" id="KW-0802">TPR repeat</keyword>
<feature type="compositionally biased region" description="Basic and acidic residues" evidence="2">
    <location>
        <begin position="452"/>
        <end position="468"/>
    </location>
</feature>
<dbReference type="PANTHER" id="PTHR22550">
    <property type="entry name" value="SPORE GERMINATION PROTEIN"/>
    <property type="match status" value="1"/>
</dbReference>
<keyword evidence="3" id="KW-0472">Membrane</keyword>
<evidence type="ECO:0000256" key="2">
    <source>
        <dbReference type="SAM" id="MobiDB-lite"/>
    </source>
</evidence>
<dbReference type="EMBL" id="JACVXA010000054">
    <property type="protein sequence ID" value="MBE3639682.1"/>
    <property type="molecule type" value="Genomic_DNA"/>
</dbReference>
<feature type="transmembrane region" description="Helical" evidence="3">
    <location>
        <begin position="12"/>
        <end position="30"/>
    </location>
</feature>
<dbReference type="Pfam" id="PF13519">
    <property type="entry name" value="VWA_2"/>
    <property type="match status" value="1"/>
</dbReference>
<dbReference type="Gene3D" id="1.25.40.10">
    <property type="entry name" value="Tetratricopeptide repeat domain"/>
    <property type="match status" value="1"/>
</dbReference>
<name>A0A8J6YXS2_9RHOB</name>
<feature type="compositionally biased region" description="Pro residues" evidence="2">
    <location>
        <begin position="520"/>
        <end position="530"/>
    </location>
</feature>
<dbReference type="Proteomes" id="UP000609121">
    <property type="component" value="Unassembled WGS sequence"/>
</dbReference>
<dbReference type="PANTHER" id="PTHR22550:SF14">
    <property type="entry name" value="VWFA DOMAIN-CONTAINING PROTEIN"/>
    <property type="match status" value="1"/>
</dbReference>
<keyword evidence="3" id="KW-0812">Transmembrane</keyword>
<reference evidence="5" key="1">
    <citation type="submission" date="2020-09" db="EMBL/GenBank/DDBJ databases">
        <title>A novel bacterium of genus Mangrovicoccus, isolated from South China Sea.</title>
        <authorList>
            <person name="Huang H."/>
            <person name="Mo K."/>
            <person name="Hu Y."/>
        </authorList>
    </citation>
    <scope>NUCLEOTIDE SEQUENCE</scope>
    <source>
        <strain evidence="5">HB182678</strain>
    </source>
</reference>
<feature type="compositionally biased region" description="Low complexity" evidence="2">
    <location>
        <begin position="498"/>
        <end position="517"/>
    </location>
</feature>
<organism evidence="5 6">
    <name type="scientific">Mangrovicoccus algicola</name>
    <dbReference type="NCBI Taxonomy" id="2771008"/>
    <lineage>
        <taxon>Bacteria</taxon>
        <taxon>Pseudomonadati</taxon>
        <taxon>Pseudomonadota</taxon>
        <taxon>Alphaproteobacteria</taxon>
        <taxon>Rhodobacterales</taxon>
        <taxon>Paracoccaceae</taxon>
        <taxon>Mangrovicoccus</taxon>
    </lineage>
</organism>
<dbReference type="RefSeq" id="WP_193184567.1">
    <property type="nucleotide sequence ID" value="NZ_JACVXA010000054.1"/>
</dbReference>
<gene>
    <name evidence="5" type="ORF">ICN82_15885</name>
</gene>
<evidence type="ECO:0000256" key="3">
    <source>
        <dbReference type="SAM" id="Phobius"/>
    </source>
</evidence>
<feature type="repeat" description="TPR" evidence="1">
    <location>
        <begin position="377"/>
        <end position="410"/>
    </location>
</feature>
<dbReference type="InterPro" id="IPR036465">
    <property type="entry name" value="vWFA_dom_sf"/>
</dbReference>
<evidence type="ECO:0000313" key="5">
    <source>
        <dbReference type="EMBL" id="MBE3639682.1"/>
    </source>
</evidence>
<dbReference type="InterPro" id="IPR050768">
    <property type="entry name" value="UPF0353/GerABKA_families"/>
</dbReference>
<dbReference type="InterPro" id="IPR019734">
    <property type="entry name" value="TPR_rpt"/>
</dbReference>
<dbReference type="AlphaFoldDB" id="A0A8J6YXS2"/>
<evidence type="ECO:0000313" key="6">
    <source>
        <dbReference type="Proteomes" id="UP000609121"/>
    </source>
</evidence>
<sequence length="530" mass="56712">MTQLAIAAEAFHFLRPAWLVLLPAVLLLWWRIRRGSARRDIAGEGIAPHLRAALTLGDTGRGRIQPIDAAAAAMILLLLGAAGPTWSRMPDPQAAEAAPVAVVMAVTSSMEGADIAPSRLERARQKTRDFLDRRGGARTGLIAYAGSAHAVVPMTADTGIMVPYLAGLSSQIMPRPGNDAGAALALAGDLLAPEGAGAILLITDAVDPADVAAIEAAPMPVAVLAMLPEGTRDRGIDDLSVPVVQVTPDDADIARLDRRLNAAWRAALLENTDQPWEDRGPWLAWPAAVLLMLWFRRGWTMRWAVLALGLAAAPDARAEGIADWFWTPDQQGQRAMDRKDFEDAAGDFADPLLRGYALYRDGQYAEAIEILDRVETAQAAMIQGISQIRARGYRDAVAAFETALARDPDYPGAAENLQTARDIVTYIEDVQDASGTEDDTEMTADEVAFDNEENRGDETRQEVPRDGEGEGPLSADQWMSGVETETADFLRQRFALEAAAGPRDAAQDPDAAQAPDGTEAPPPPAPGDSP</sequence>
<keyword evidence="6" id="KW-1185">Reference proteome</keyword>
<feature type="region of interest" description="Disordered" evidence="2">
    <location>
        <begin position="447"/>
        <end position="530"/>
    </location>
</feature>
<proteinExistence type="predicted"/>
<dbReference type="Gene3D" id="3.40.50.410">
    <property type="entry name" value="von Willebrand factor, type A domain"/>
    <property type="match status" value="1"/>
</dbReference>
<dbReference type="PROSITE" id="PS50005">
    <property type="entry name" value="TPR"/>
    <property type="match status" value="1"/>
</dbReference>
<accession>A0A8J6YXS2</accession>
<dbReference type="SUPFAM" id="SSF48452">
    <property type="entry name" value="TPR-like"/>
    <property type="match status" value="1"/>
</dbReference>
<keyword evidence="3" id="KW-1133">Transmembrane helix</keyword>
<evidence type="ECO:0000256" key="1">
    <source>
        <dbReference type="PROSITE-ProRule" id="PRU00339"/>
    </source>
</evidence>